<gene>
    <name evidence="1" type="ORF">F8O03_12840</name>
</gene>
<reference evidence="1 2" key="1">
    <citation type="submission" date="2019-09" db="EMBL/GenBank/DDBJ databases">
        <title>Phylogeny of genus Pseudoclavibacter and closely related genus.</title>
        <authorList>
            <person name="Li Y."/>
        </authorList>
    </citation>
    <scope>NUCLEOTIDE SEQUENCE [LARGE SCALE GENOMIC DNA]</scope>
    <source>
        <strain evidence="1 2">THG-MD12</strain>
    </source>
</reference>
<dbReference type="RefSeq" id="WP_104312938.1">
    <property type="nucleotide sequence ID" value="NZ_CANKVH010000003.1"/>
</dbReference>
<name>A0A7J5B008_9MICO</name>
<comment type="caution">
    <text evidence="1">The sequence shown here is derived from an EMBL/GenBank/DDBJ whole genome shotgun (WGS) entry which is preliminary data.</text>
</comment>
<dbReference type="AlphaFoldDB" id="A0A7J5B008"/>
<dbReference type="Proteomes" id="UP000490386">
    <property type="component" value="Unassembled WGS sequence"/>
</dbReference>
<evidence type="ECO:0000313" key="2">
    <source>
        <dbReference type="Proteomes" id="UP000490386"/>
    </source>
</evidence>
<dbReference type="EMBL" id="WBJX01000004">
    <property type="protein sequence ID" value="KAB1637166.1"/>
    <property type="molecule type" value="Genomic_DNA"/>
</dbReference>
<protein>
    <submittedName>
        <fullName evidence="1">Uncharacterized protein</fullName>
    </submittedName>
</protein>
<sequence>MSIVLTVNHDRFVLHDAESISRLHGDIRAALQAGGSLVPIGSRPGSPEVLITPATHVRIDVLDVRDVDRSVDGSVDGADTEGADHGDVVFIDFDQY</sequence>
<accession>A0A7J5B008</accession>
<dbReference type="OrthoDB" id="5119977at2"/>
<organism evidence="1 2">
    <name type="scientific">Pseudoclavibacter terrae</name>
    <dbReference type="NCBI Taxonomy" id="1530195"/>
    <lineage>
        <taxon>Bacteria</taxon>
        <taxon>Bacillati</taxon>
        <taxon>Actinomycetota</taxon>
        <taxon>Actinomycetes</taxon>
        <taxon>Micrococcales</taxon>
        <taxon>Microbacteriaceae</taxon>
        <taxon>Pseudoclavibacter</taxon>
    </lineage>
</organism>
<evidence type="ECO:0000313" key="1">
    <source>
        <dbReference type="EMBL" id="KAB1637166.1"/>
    </source>
</evidence>
<keyword evidence="2" id="KW-1185">Reference proteome</keyword>
<proteinExistence type="predicted"/>